<dbReference type="Proteomes" id="UP000039437">
    <property type="component" value="Unassembled WGS sequence"/>
</dbReference>
<evidence type="ECO:0000313" key="2">
    <source>
        <dbReference type="Proteomes" id="UP000039437"/>
    </source>
</evidence>
<accession>A0A0U1MW81</accession>
<reference evidence="1 2" key="1">
    <citation type="submission" date="2015-04" db="EMBL/GenBank/DDBJ databases">
        <authorList>
            <person name="Syromyatnikov M.Y."/>
            <person name="Popov V.N."/>
        </authorList>
    </citation>
    <scope>NUCLEOTIDE SEQUENCE [LARGE SCALE GENOMIC DNA]</scope>
    <source>
        <strain evidence="1 2">AH1</strain>
    </source>
</reference>
<proteinExistence type="predicted"/>
<organism evidence="1 2">
    <name type="scientific">Staphylococcus aureus</name>
    <dbReference type="NCBI Taxonomy" id="1280"/>
    <lineage>
        <taxon>Bacteria</taxon>
        <taxon>Bacillati</taxon>
        <taxon>Bacillota</taxon>
        <taxon>Bacilli</taxon>
        <taxon>Bacillales</taxon>
        <taxon>Staphylococcaceae</taxon>
        <taxon>Staphylococcus</taxon>
    </lineage>
</organism>
<evidence type="ECO:0000313" key="1">
    <source>
        <dbReference type="EMBL" id="CRI22742.1"/>
    </source>
</evidence>
<dbReference type="AlphaFoldDB" id="A0A0U1MW81"/>
<gene>
    <name evidence="1" type="ORF">BN1321_70022</name>
</gene>
<name>A0A0U1MW81_STAAU</name>
<protein>
    <submittedName>
        <fullName evidence="1">Uncharacterized protein</fullName>
    </submittedName>
</protein>
<dbReference type="EMBL" id="CVOQ01000066">
    <property type="protein sequence ID" value="CRI22742.1"/>
    <property type="molecule type" value="Genomic_DNA"/>
</dbReference>
<sequence>MEEWLNENNTFVSHLPLFFIEKVVFDYLFTIYISGTPYYINDNPTCNRR</sequence>